<organism evidence="1">
    <name type="scientific">Prymnesium polylepis</name>
    <dbReference type="NCBI Taxonomy" id="72548"/>
    <lineage>
        <taxon>Eukaryota</taxon>
        <taxon>Haptista</taxon>
        <taxon>Haptophyta</taxon>
        <taxon>Prymnesiophyceae</taxon>
        <taxon>Prymnesiales</taxon>
        <taxon>Prymnesiaceae</taxon>
        <taxon>Prymnesium</taxon>
    </lineage>
</organism>
<dbReference type="EMBL" id="HBKO01021125">
    <property type="protein sequence ID" value="CAE2223915.1"/>
    <property type="molecule type" value="Transcribed_RNA"/>
</dbReference>
<sequence length="160" mass="16915">MSAIDLTVLESDFDASQGTVSHRFLSDWSPQPMTSTIDADVEEASMWKGVPIVVSSVNLRGILAIDGVDTVQATIRDCLSPVGSPVKLAGLCLQVGDDTKGTSPVGSPTSVVGLRLTDALMNDDSKFTSTQPKREFQEWTPSTPSSRPCFTLPASLIGAS</sequence>
<reference evidence="1" key="1">
    <citation type="submission" date="2021-01" db="EMBL/GenBank/DDBJ databases">
        <authorList>
            <person name="Corre E."/>
            <person name="Pelletier E."/>
            <person name="Niang G."/>
            <person name="Scheremetjew M."/>
            <person name="Finn R."/>
            <person name="Kale V."/>
            <person name="Holt S."/>
            <person name="Cochrane G."/>
            <person name="Meng A."/>
            <person name="Brown T."/>
            <person name="Cohen L."/>
        </authorList>
    </citation>
    <scope>NUCLEOTIDE SEQUENCE</scope>
    <source>
        <strain evidence="1">UIO037</strain>
    </source>
</reference>
<proteinExistence type="predicted"/>
<dbReference type="AlphaFoldDB" id="A0A6V4WTB7"/>
<name>A0A6V4WTB7_9EUKA</name>
<accession>A0A6V4WTB7</accession>
<protein>
    <submittedName>
        <fullName evidence="1">Uncharacterized protein</fullName>
    </submittedName>
</protein>
<evidence type="ECO:0000313" key="1">
    <source>
        <dbReference type="EMBL" id="CAE2223915.1"/>
    </source>
</evidence>
<gene>
    <name evidence="1" type="ORF">CPOL0286_LOCUS9515</name>
</gene>